<dbReference type="InterPro" id="IPR044925">
    <property type="entry name" value="His-Me_finger_sf"/>
</dbReference>
<organism evidence="9 10">
    <name type="scientific">Penaeus vannamei</name>
    <name type="common">Whiteleg shrimp</name>
    <name type="synonym">Litopenaeus vannamei</name>
    <dbReference type="NCBI Taxonomy" id="6689"/>
    <lineage>
        <taxon>Eukaryota</taxon>
        <taxon>Metazoa</taxon>
        <taxon>Ecdysozoa</taxon>
        <taxon>Arthropoda</taxon>
        <taxon>Crustacea</taxon>
        <taxon>Multicrustacea</taxon>
        <taxon>Malacostraca</taxon>
        <taxon>Eumalacostraca</taxon>
        <taxon>Eucarida</taxon>
        <taxon>Decapoda</taxon>
        <taxon>Dendrobranchiata</taxon>
        <taxon>Penaeoidea</taxon>
        <taxon>Penaeidae</taxon>
        <taxon>Penaeus</taxon>
    </lineage>
</organism>
<dbReference type="SUPFAM" id="SSF54060">
    <property type="entry name" value="His-Me finger endonucleases"/>
    <property type="match status" value="1"/>
</dbReference>
<feature type="region of interest" description="Disordered" evidence="6">
    <location>
        <begin position="352"/>
        <end position="379"/>
    </location>
</feature>
<dbReference type="OrthoDB" id="5418055at2759"/>
<evidence type="ECO:0000256" key="1">
    <source>
        <dbReference type="ARBA" id="ARBA00010052"/>
    </source>
</evidence>
<sequence>MSFARGVVVGCLATAGLVTLPKVLEGYGTFLPSAASPPRVESPEEVQAAAEKLKEAEILAYGKPEGGRIKRILGNHVLEYDCSHKIPVWVAQHLTASSLKGEADRRFSEFRSDPQIPPMFSAQNADYRGSGWSRGHMAPAGDNKLSQDAMNNTFYLSNILPQDIQNNGGFWNRMEIYCRDLTKSFDDVWVTSGPLFLPTKGEDGKKSVTYQVIGENEVSVPSHLYKVIIAKKNDQLVTGSFVVPNKPIGYSHHLKEFQVPMEYVEKKAGVRFHSSLERSQAENLCEVTGCNMMTKAELDQYIFLRRLRRANNLKKLEKIWKEIQEKEVPINAALTEVYQKYSVEFAKAQTCPVDQKQEPKKSDIACDNSDVKKAASSGG</sequence>
<dbReference type="GO" id="GO:0004521">
    <property type="term" value="F:RNA endonuclease activity"/>
    <property type="evidence" value="ECO:0007669"/>
    <property type="project" value="TreeGrafter"/>
</dbReference>
<feature type="active site" description="Proton acceptor" evidence="4">
    <location>
        <position position="136"/>
    </location>
</feature>
<dbReference type="InterPro" id="IPR001604">
    <property type="entry name" value="Endo_G_ENPP1-like_dom"/>
</dbReference>
<dbReference type="InterPro" id="IPR040255">
    <property type="entry name" value="Non-specific_endonuclease"/>
</dbReference>
<evidence type="ECO:0000259" key="8">
    <source>
        <dbReference type="SMART" id="SM00892"/>
    </source>
</evidence>
<dbReference type="GO" id="GO:0006309">
    <property type="term" value="P:apoptotic DNA fragmentation"/>
    <property type="evidence" value="ECO:0007669"/>
    <property type="project" value="TreeGrafter"/>
</dbReference>
<evidence type="ECO:0000313" key="9">
    <source>
        <dbReference type="EMBL" id="ROT76692.1"/>
    </source>
</evidence>
<dbReference type="PANTHER" id="PTHR13966:SF19">
    <property type="entry name" value="NUCLEASE EXOG, MITOCHONDRIAL"/>
    <property type="match status" value="1"/>
</dbReference>
<keyword evidence="10" id="KW-1185">Reference proteome</keyword>
<evidence type="ECO:0000256" key="4">
    <source>
        <dbReference type="PIRSR" id="PIRSR640255-1"/>
    </source>
</evidence>
<dbReference type="GO" id="GO:0003676">
    <property type="term" value="F:nucleic acid binding"/>
    <property type="evidence" value="ECO:0007669"/>
    <property type="project" value="InterPro"/>
</dbReference>
<reference evidence="9 10" key="1">
    <citation type="submission" date="2018-04" db="EMBL/GenBank/DDBJ databases">
        <authorList>
            <person name="Zhang X."/>
            <person name="Yuan J."/>
            <person name="Li F."/>
            <person name="Xiang J."/>
        </authorList>
    </citation>
    <scope>NUCLEOTIDE SEQUENCE [LARGE SCALE GENOMIC DNA]</scope>
    <source>
        <tissue evidence="9">Muscle</tissue>
    </source>
</reference>
<dbReference type="Gene3D" id="6.10.250.1250">
    <property type="match status" value="1"/>
</dbReference>
<evidence type="ECO:0008006" key="11">
    <source>
        <dbReference type="Google" id="ProtNLM"/>
    </source>
</evidence>
<dbReference type="GO" id="GO:0000014">
    <property type="term" value="F:single-stranded DNA endodeoxyribonuclease activity"/>
    <property type="evidence" value="ECO:0007669"/>
    <property type="project" value="TreeGrafter"/>
</dbReference>
<dbReference type="GO" id="GO:0005634">
    <property type="term" value="C:nucleus"/>
    <property type="evidence" value="ECO:0007669"/>
    <property type="project" value="TreeGrafter"/>
</dbReference>
<dbReference type="InterPro" id="IPR020821">
    <property type="entry name" value="ENPP1-3/EXOG-like_nuc-like"/>
</dbReference>
<dbReference type="Pfam" id="PF01223">
    <property type="entry name" value="Endonuclease_NS"/>
    <property type="match status" value="1"/>
</dbReference>
<dbReference type="GO" id="GO:0046872">
    <property type="term" value="F:metal ion binding"/>
    <property type="evidence" value="ECO:0007669"/>
    <property type="project" value="UniProtKB-KW"/>
</dbReference>
<dbReference type="PANTHER" id="PTHR13966">
    <property type="entry name" value="ENDONUCLEASE RELATED"/>
    <property type="match status" value="1"/>
</dbReference>
<feature type="domain" description="DNA/RNA non-specific endonuclease/pyrophosphatase/phosphodiesterase" evidence="8">
    <location>
        <begin position="72"/>
        <end position="279"/>
    </location>
</feature>
<comment type="caution">
    <text evidence="9">The sequence shown here is derived from an EMBL/GenBank/DDBJ whole genome shotgun (WGS) entry which is preliminary data.</text>
</comment>
<evidence type="ECO:0000256" key="5">
    <source>
        <dbReference type="PIRSR" id="PIRSR640255-2"/>
    </source>
</evidence>
<evidence type="ECO:0000259" key="7">
    <source>
        <dbReference type="SMART" id="SM00477"/>
    </source>
</evidence>
<evidence type="ECO:0000256" key="3">
    <source>
        <dbReference type="ARBA" id="ARBA00022759"/>
    </source>
</evidence>
<accession>A0A423TJQ8</accession>
<dbReference type="STRING" id="6689.A0A423TJQ8"/>
<feature type="domain" description="ENPP1-3/EXOG-like endonuclease/phosphodiesterase" evidence="7">
    <location>
        <begin position="73"/>
        <end position="279"/>
    </location>
</feature>
<feature type="compositionally biased region" description="Basic and acidic residues" evidence="6">
    <location>
        <begin position="355"/>
        <end position="373"/>
    </location>
</feature>
<keyword evidence="3" id="KW-0255">Endonuclease</keyword>
<evidence type="ECO:0000256" key="2">
    <source>
        <dbReference type="ARBA" id="ARBA00022722"/>
    </source>
</evidence>
<dbReference type="GO" id="GO:0008409">
    <property type="term" value="F:5'-3' exonuclease activity"/>
    <property type="evidence" value="ECO:0007669"/>
    <property type="project" value="TreeGrafter"/>
</dbReference>
<dbReference type="Gene3D" id="3.40.570.10">
    <property type="entry name" value="Extracellular Endonuclease, subunit A"/>
    <property type="match status" value="1"/>
</dbReference>
<dbReference type="CDD" id="cd00091">
    <property type="entry name" value="NUC"/>
    <property type="match status" value="1"/>
</dbReference>
<keyword evidence="3" id="KW-0378">Hydrolase</keyword>
<evidence type="ECO:0000256" key="6">
    <source>
        <dbReference type="SAM" id="MobiDB-lite"/>
    </source>
</evidence>
<dbReference type="InterPro" id="IPR044929">
    <property type="entry name" value="DNA/RNA_non-sp_Endonuclease_sf"/>
</dbReference>
<feature type="binding site" evidence="5">
    <location>
        <position position="167"/>
    </location>
    <ligand>
        <name>Mg(2+)</name>
        <dbReference type="ChEBI" id="CHEBI:18420"/>
        <note>catalytic</note>
    </ligand>
</feature>
<dbReference type="SMART" id="SM00892">
    <property type="entry name" value="Endonuclease_NS"/>
    <property type="match status" value="1"/>
</dbReference>
<keyword evidence="2" id="KW-0540">Nuclease</keyword>
<comment type="similarity">
    <text evidence="1">Belongs to the DNA/RNA non-specific endonuclease family.</text>
</comment>
<dbReference type="EMBL" id="QCYY01001622">
    <property type="protein sequence ID" value="ROT76692.1"/>
    <property type="molecule type" value="Genomic_DNA"/>
</dbReference>
<keyword evidence="5" id="KW-0479">Metal-binding</keyword>
<dbReference type="Proteomes" id="UP000283509">
    <property type="component" value="Unassembled WGS sequence"/>
</dbReference>
<dbReference type="AlphaFoldDB" id="A0A423TJQ8"/>
<dbReference type="SMART" id="SM00477">
    <property type="entry name" value="NUC"/>
    <property type="match status" value="1"/>
</dbReference>
<proteinExistence type="inferred from homology"/>
<gene>
    <name evidence="9" type="ORF">C7M84_004726</name>
</gene>
<protein>
    <recommendedName>
        <fullName evidence="11">Nuclease EXOG, mitochondrial</fullName>
    </recommendedName>
</protein>
<evidence type="ECO:0000313" key="10">
    <source>
        <dbReference type="Proteomes" id="UP000283509"/>
    </source>
</evidence>
<dbReference type="GO" id="GO:0005743">
    <property type="term" value="C:mitochondrial inner membrane"/>
    <property type="evidence" value="ECO:0007669"/>
    <property type="project" value="TreeGrafter"/>
</dbReference>
<reference evidence="9 10" key="2">
    <citation type="submission" date="2019-01" db="EMBL/GenBank/DDBJ databases">
        <title>The decoding of complex shrimp genome reveals the adaptation for benthos swimmer, frequently molting mechanism and breeding impact on genome.</title>
        <authorList>
            <person name="Sun Y."/>
            <person name="Gao Y."/>
            <person name="Yu Y."/>
        </authorList>
    </citation>
    <scope>NUCLEOTIDE SEQUENCE [LARGE SCALE GENOMIC DNA]</scope>
    <source>
        <tissue evidence="9">Muscle</tissue>
    </source>
</reference>
<name>A0A423TJQ8_PENVA</name>